<comment type="caution">
    <text evidence="2">The sequence shown here is derived from an EMBL/GenBank/DDBJ whole genome shotgun (WGS) entry which is preliminary data.</text>
</comment>
<dbReference type="Gene3D" id="3.40.50.12780">
    <property type="entry name" value="N-terminal domain of ligase-like"/>
    <property type="match status" value="1"/>
</dbReference>
<evidence type="ECO:0000259" key="1">
    <source>
        <dbReference type="Pfam" id="PF04443"/>
    </source>
</evidence>
<evidence type="ECO:0000313" key="3">
    <source>
        <dbReference type="Proteomes" id="UP000262969"/>
    </source>
</evidence>
<dbReference type="PANTHER" id="PTHR36932:SF1">
    <property type="entry name" value="CAPSULAR POLYSACCHARIDE BIOSYNTHESIS PROTEIN"/>
    <property type="match status" value="1"/>
</dbReference>
<name>A0A3D2X8M9_9FIRM</name>
<dbReference type="InterPro" id="IPR007534">
    <property type="entry name" value="LuxE"/>
</dbReference>
<evidence type="ECO:0000313" key="2">
    <source>
        <dbReference type="EMBL" id="HCL02708.1"/>
    </source>
</evidence>
<feature type="domain" description="Acyl-protein synthetase LuxE" evidence="1">
    <location>
        <begin position="10"/>
        <end position="368"/>
    </location>
</feature>
<dbReference type="Proteomes" id="UP000262969">
    <property type="component" value="Unassembled WGS sequence"/>
</dbReference>
<dbReference type="InterPro" id="IPR042099">
    <property type="entry name" value="ANL_N_sf"/>
</dbReference>
<reference evidence="2 3" key="1">
    <citation type="journal article" date="2018" name="Nat. Biotechnol.">
        <title>A standardized bacterial taxonomy based on genome phylogeny substantially revises the tree of life.</title>
        <authorList>
            <person name="Parks D.H."/>
            <person name="Chuvochina M."/>
            <person name="Waite D.W."/>
            <person name="Rinke C."/>
            <person name="Skarshewski A."/>
            <person name="Chaumeil P.A."/>
            <person name="Hugenholtz P."/>
        </authorList>
    </citation>
    <scope>NUCLEOTIDE SEQUENCE [LARGE SCALE GENOMIC DNA]</scope>
    <source>
        <strain evidence="2">UBA11728</strain>
    </source>
</reference>
<sequence>MQKEEIVINNIQKLYQSKKIYDLEGTERYFVAAIKDNMEFHNQHCKRYAQILKKQGIVKDDIHSIEDLHRIPPLPTLYYKKKRIASLPSKKMVIKATSSGTSGVKSKIGYDAKGLYYGAHMVYRIAKYHKLLSTKPTNYILLGFQQGKENQAVTAKTLLGSTYFAPAKERVYALQYVNGSYEFNIKGMLKALMKFSKQSNPVRIIGFPAYALFLANELEKRKKRFTLPKGSKVILGGGWKQFYSDRVDKKLLYQKIQRTLGIEEENIREFYGAVEHPMPYCDCKNHHFHVPIYSRVLVRDVDTLLPVPNGKVGILNFLSPLLSSMPLTSVMTDDLGVLHDGAECGCGITAPYFEVLGRVGLCDIHTCAWGAGELLGGNRI</sequence>
<dbReference type="GO" id="GO:0008218">
    <property type="term" value="P:bioluminescence"/>
    <property type="evidence" value="ECO:0007669"/>
    <property type="project" value="InterPro"/>
</dbReference>
<gene>
    <name evidence="2" type="ORF">DHW61_09910</name>
</gene>
<organism evidence="2 3">
    <name type="scientific">Lachnoclostridium phytofermentans</name>
    <dbReference type="NCBI Taxonomy" id="66219"/>
    <lineage>
        <taxon>Bacteria</taxon>
        <taxon>Bacillati</taxon>
        <taxon>Bacillota</taxon>
        <taxon>Clostridia</taxon>
        <taxon>Lachnospirales</taxon>
        <taxon>Lachnospiraceae</taxon>
    </lineage>
</organism>
<accession>A0A3D2X8M9</accession>
<dbReference type="GO" id="GO:0047474">
    <property type="term" value="F:long-chain fatty acid--protein ligase activity"/>
    <property type="evidence" value="ECO:0007669"/>
    <property type="project" value="InterPro"/>
</dbReference>
<dbReference type="InterPro" id="IPR053158">
    <property type="entry name" value="CapK_Type1_Caps_Biosynth"/>
</dbReference>
<proteinExistence type="predicted"/>
<dbReference type="EMBL" id="DPVV01000326">
    <property type="protein sequence ID" value="HCL02708.1"/>
    <property type="molecule type" value="Genomic_DNA"/>
</dbReference>
<protein>
    <submittedName>
        <fullName evidence="2">Acyl-protein synthetase</fullName>
    </submittedName>
</protein>
<dbReference type="PANTHER" id="PTHR36932">
    <property type="entry name" value="CAPSULAR POLYSACCHARIDE BIOSYNTHESIS PROTEIN"/>
    <property type="match status" value="1"/>
</dbReference>
<dbReference type="Pfam" id="PF04443">
    <property type="entry name" value="LuxE"/>
    <property type="match status" value="1"/>
</dbReference>
<dbReference type="AlphaFoldDB" id="A0A3D2X8M9"/>